<feature type="domain" description="Reverse transcriptase N-terminal" evidence="1">
    <location>
        <begin position="15"/>
        <end position="96"/>
    </location>
</feature>
<accession>A0A3E2U4Z8</accession>
<evidence type="ECO:0000313" key="2">
    <source>
        <dbReference type="EMBL" id="RGB90761.1"/>
    </source>
</evidence>
<dbReference type="RefSeq" id="WP_181967376.1">
    <property type="nucleotide sequence ID" value="NZ_JAQCXC010000044.1"/>
</dbReference>
<dbReference type="InterPro" id="IPR051083">
    <property type="entry name" value="GrpII_Intron_Splice-Mob/Def"/>
</dbReference>
<dbReference type="AlphaFoldDB" id="A0A3E2U4Z8"/>
<comment type="caution">
    <text evidence="2">The sequence shown here is derived from an EMBL/GenBank/DDBJ whole genome shotgun (WGS) entry which is preliminary data.</text>
</comment>
<keyword evidence="2" id="KW-0695">RNA-directed DNA polymerase</keyword>
<gene>
    <name evidence="2" type="ORF">DWZ04_16290</name>
</gene>
<organism evidence="2 3">
    <name type="scientific">Faecalibacterium prausnitzii</name>
    <dbReference type="NCBI Taxonomy" id="853"/>
    <lineage>
        <taxon>Bacteria</taxon>
        <taxon>Bacillati</taxon>
        <taxon>Bacillota</taxon>
        <taxon>Clostridia</taxon>
        <taxon>Eubacteriales</taxon>
        <taxon>Oscillospiraceae</taxon>
        <taxon>Faecalibacterium</taxon>
    </lineage>
</organism>
<dbReference type="EMBL" id="QVEW01000051">
    <property type="protein sequence ID" value="RGB90761.1"/>
    <property type="molecule type" value="Genomic_DNA"/>
</dbReference>
<dbReference type="Proteomes" id="UP000260783">
    <property type="component" value="Unassembled WGS sequence"/>
</dbReference>
<keyword evidence="2" id="KW-0808">Transferase</keyword>
<feature type="non-terminal residue" evidence="2">
    <location>
        <position position="103"/>
    </location>
</feature>
<reference evidence="2 3" key="1">
    <citation type="submission" date="2018-08" db="EMBL/GenBank/DDBJ databases">
        <title>A genome reference for cultivated species of the human gut microbiota.</title>
        <authorList>
            <person name="Zou Y."/>
            <person name="Xue W."/>
            <person name="Luo G."/>
        </authorList>
    </citation>
    <scope>NUCLEOTIDE SEQUENCE [LARGE SCALE GENOMIC DNA]</scope>
    <source>
        <strain evidence="2 3">AF29-11BH</strain>
    </source>
</reference>
<protein>
    <submittedName>
        <fullName evidence="2">Group II intron reverse transcriptase/maturase</fullName>
    </submittedName>
</protein>
<dbReference type="GO" id="GO:0003964">
    <property type="term" value="F:RNA-directed DNA polymerase activity"/>
    <property type="evidence" value="ECO:0007669"/>
    <property type="project" value="UniProtKB-KW"/>
</dbReference>
<sequence length="103" mass="11906">MNEKSCAPTCRAGNWDSIDWNKARAYVKKLQMRIVKAQQEGHYSKVKTLQWLLTHSFYAKALAVKRVTSNRGKNTAGVDHELWLTPEAKFKAISKLKRRGYRP</sequence>
<dbReference type="InterPro" id="IPR025960">
    <property type="entry name" value="RVT_N"/>
</dbReference>
<proteinExistence type="predicted"/>
<keyword evidence="2" id="KW-0548">Nucleotidyltransferase</keyword>
<dbReference type="Pfam" id="PF13655">
    <property type="entry name" value="RVT_N"/>
    <property type="match status" value="1"/>
</dbReference>
<name>A0A3E2U4Z8_9FIRM</name>
<evidence type="ECO:0000259" key="1">
    <source>
        <dbReference type="Pfam" id="PF13655"/>
    </source>
</evidence>
<dbReference type="PANTHER" id="PTHR34047:SF10">
    <property type="entry name" value="GROUP II INTRON-ASSOCIATED OPEN READING FRAME"/>
    <property type="match status" value="1"/>
</dbReference>
<evidence type="ECO:0000313" key="3">
    <source>
        <dbReference type="Proteomes" id="UP000260783"/>
    </source>
</evidence>
<dbReference type="PANTHER" id="PTHR34047">
    <property type="entry name" value="NUCLEAR INTRON MATURASE 1, MITOCHONDRIAL-RELATED"/>
    <property type="match status" value="1"/>
</dbReference>